<keyword evidence="2" id="KW-1185">Reference proteome</keyword>
<sequence>MQPGNITSSYLARYRNLTEGAAEPGGAPAPLPVTGAQRRFLLARRLDPAGRPVLVPLFFAFPAGAVDTERLRAAAGHLAALHPALRTRPLVRRGVPLQVPGAPAGQVDRVRPRPGESARDALRHALAEWPADGPPLRFLLADDASADGGAQEILAVVLDHTACDEQSLGLITAGLSDAYREGLGPQDVPVDVAADGMAAYADAVHRQLAAEEKASQPQSLAYWAKRLAGLRGAAAPVGSGTGTGPRTGTALRRIPVTGDGARSTAFPVLLDACAGAARTLHGADSVPVLGYPWGGRPPGAAPVLGCFLNTVAHPADDTDVAERASAWWDDLDRADTPFDEVVHAARRAGTPWSGRLDGLLTFEDLGRRPPLRLGGATGRETHIDGRPVQAPFAVSVSYGSDLLVRMAWDRSAVPDHRAEEAFDRLTDALAALATRNAHPAPAG</sequence>
<dbReference type="PANTHER" id="PTHR45527">
    <property type="entry name" value="NONRIBOSOMAL PEPTIDE SYNTHETASE"/>
    <property type="match status" value="1"/>
</dbReference>
<dbReference type="Gene3D" id="3.30.559.30">
    <property type="entry name" value="Nonribosomal peptide synthetase, condensation domain"/>
    <property type="match status" value="1"/>
</dbReference>
<evidence type="ECO:0000313" key="2">
    <source>
        <dbReference type="Proteomes" id="UP000659223"/>
    </source>
</evidence>
<accession>A0ABQ2YZ48</accession>
<comment type="caution">
    <text evidence="1">The sequence shown here is derived from an EMBL/GenBank/DDBJ whole genome shotgun (WGS) entry which is preliminary data.</text>
</comment>
<dbReference type="PANTHER" id="PTHR45527:SF1">
    <property type="entry name" value="FATTY ACID SYNTHASE"/>
    <property type="match status" value="1"/>
</dbReference>
<organism evidence="1 2">
    <name type="scientific">Streptomyces hiroshimensis</name>
    <dbReference type="NCBI Taxonomy" id="66424"/>
    <lineage>
        <taxon>Bacteria</taxon>
        <taxon>Bacillati</taxon>
        <taxon>Actinomycetota</taxon>
        <taxon>Actinomycetes</taxon>
        <taxon>Kitasatosporales</taxon>
        <taxon>Streptomycetaceae</taxon>
        <taxon>Streptomyces</taxon>
    </lineage>
</organism>
<protein>
    <recommendedName>
        <fullName evidence="3">Non-ribosomal peptide synthetase</fullName>
    </recommendedName>
</protein>
<name>A0ABQ2YZ48_9ACTN</name>
<reference evidence="2" key="1">
    <citation type="journal article" date="2019" name="Int. J. Syst. Evol. Microbiol.">
        <title>The Global Catalogue of Microorganisms (GCM) 10K type strain sequencing project: providing services to taxonomists for standard genome sequencing and annotation.</title>
        <authorList>
            <consortium name="The Broad Institute Genomics Platform"/>
            <consortium name="The Broad Institute Genome Sequencing Center for Infectious Disease"/>
            <person name="Wu L."/>
            <person name="Ma J."/>
        </authorList>
    </citation>
    <scope>NUCLEOTIDE SEQUENCE [LARGE SCALE GENOMIC DNA]</scope>
    <source>
        <strain evidence="2">JCM 4586</strain>
    </source>
</reference>
<dbReference type="InterPro" id="IPR023213">
    <property type="entry name" value="CAT-like_dom_sf"/>
</dbReference>
<proteinExistence type="predicted"/>
<dbReference type="Gene3D" id="3.30.559.10">
    <property type="entry name" value="Chloramphenicol acetyltransferase-like domain"/>
    <property type="match status" value="1"/>
</dbReference>
<evidence type="ECO:0008006" key="3">
    <source>
        <dbReference type="Google" id="ProtNLM"/>
    </source>
</evidence>
<dbReference type="Proteomes" id="UP000659223">
    <property type="component" value="Unassembled WGS sequence"/>
</dbReference>
<dbReference type="RefSeq" id="WP_190024037.1">
    <property type="nucleotide sequence ID" value="NZ_BMUT01000011.1"/>
</dbReference>
<gene>
    <name evidence="1" type="ORF">GCM10010324_50690</name>
</gene>
<evidence type="ECO:0000313" key="1">
    <source>
        <dbReference type="EMBL" id="GGX98185.1"/>
    </source>
</evidence>
<dbReference type="EMBL" id="BMUT01000011">
    <property type="protein sequence ID" value="GGX98185.1"/>
    <property type="molecule type" value="Genomic_DNA"/>
</dbReference>
<dbReference type="SUPFAM" id="SSF52777">
    <property type="entry name" value="CoA-dependent acyltransferases"/>
    <property type="match status" value="2"/>
</dbReference>